<comment type="caution">
    <text evidence="1">The sequence shown here is derived from an EMBL/GenBank/DDBJ whole genome shotgun (WGS) entry which is preliminary data.</text>
</comment>
<sequence length="123" mass="13730">MSETGRTNIVVMWTVGPDEVAEGDRIFASHAEFMTGHPREGEEALLSYEISKGPELSDPVDPNSSPTGNTIFVLHEIYQGPAGVPEHWRLAIQDWVDLPAFMEWSKRNKVSTLHDGVVVQSLW</sequence>
<evidence type="ECO:0000313" key="2">
    <source>
        <dbReference type="Proteomes" id="UP001143463"/>
    </source>
</evidence>
<evidence type="ECO:0000313" key="1">
    <source>
        <dbReference type="EMBL" id="GLL08890.1"/>
    </source>
</evidence>
<gene>
    <name evidence="1" type="ORF">GCM10017577_00300</name>
</gene>
<keyword evidence="2" id="KW-1185">Reference proteome</keyword>
<dbReference type="RefSeq" id="WP_037042313.1">
    <property type="nucleotide sequence ID" value="NZ_BAAAUZ010000015.1"/>
</dbReference>
<name>A0A9W6NSZ0_9PSEU</name>
<reference evidence="1" key="2">
    <citation type="submission" date="2023-01" db="EMBL/GenBank/DDBJ databases">
        <authorList>
            <person name="Sun Q."/>
            <person name="Evtushenko L."/>
        </authorList>
    </citation>
    <scope>NUCLEOTIDE SEQUENCE</scope>
    <source>
        <strain evidence="1">VKM Ac-1069</strain>
    </source>
</reference>
<dbReference type="AlphaFoldDB" id="A0A9W6NSZ0"/>
<dbReference type="EMBL" id="BSFQ01000001">
    <property type="protein sequence ID" value="GLL08890.1"/>
    <property type="molecule type" value="Genomic_DNA"/>
</dbReference>
<proteinExistence type="predicted"/>
<dbReference type="Proteomes" id="UP001143463">
    <property type="component" value="Unassembled WGS sequence"/>
</dbReference>
<protein>
    <submittedName>
        <fullName evidence="1">Uncharacterized protein</fullName>
    </submittedName>
</protein>
<organism evidence="1 2">
    <name type="scientific">Pseudonocardia halophobica</name>
    <dbReference type="NCBI Taxonomy" id="29401"/>
    <lineage>
        <taxon>Bacteria</taxon>
        <taxon>Bacillati</taxon>
        <taxon>Actinomycetota</taxon>
        <taxon>Actinomycetes</taxon>
        <taxon>Pseudonocardiales</taxon>
        <taxon>Pseudonocardiaceae</taxon>
        <taxon>Pseudonocardia</taxon>
    </lineage>
</organism>
<reference evidence="1" key="1">
    <citation type="journal article" date="2014" name="Int. J. Syst. Evol. Microbiol.">
        <title>Complete genome sequence of Corynebacterium casei LMG S-19264T (=DSM 44701T), isolated from a smear-ripened cheese.</title>
        <authorList>
            <consortium name="US DOE Joint Genome Institute (JGI-PGF)"/>
            <person name="Walter F."/>
            <person name="Albersmeier A."/>
            <person name="Kalinowski J."/>
            <person name="Ruckert C."/>
        </authorList>
    </citation>
    <scope>NUCLEOTIDE SEQUENCE</scope>
    <source>
        <strain evidence="1">VKM Ac-1069</strain>
    </source>
</reference>
<accession>A0A9W6NSZ0</accession>